<evidence type="ECO:0000256" key="4">
    <source>
        <dbReference type="ARBA" id="ARBA00022737"/>
    </source>
</evidence>
<dbReference type="InterPro" id="IPR001609">
    <property type="entry name" value="Myosin_head_motor_dom-like"/>
</dbReference>
<keyword evidence="5" id="KW-0547">Nucleotide-binding</keyword>
<keyword evidence="14" id="KW-1185">Reference proteome</keyword>
<feature type="region of interest" description="Actin-binding" evidence="11">
    <location>
        <begin position="9"/>
        <end position="31"/>
    </location>
</feature>
<evidence type="ECO:0000256" key="1">
    <source>
        <dbReference type="ARBA" id="ARBA00004245"/>
    </source>
</evidence>
<dbReference type="STRING" id="418985.A0A1V9X9M9"/>
<dbReference type="PROSITE" id="PS51456">
    <property type="entry name" value="MYOSIN_MOTOR"/>
    <property type="match status" value="1"/>
</dbReference>
<keyword evidence="7 11" id="KW-0518">Myosin</keyword>
<evidence type="ECO:0000256" key="11">
    <source>
        <dbReference type="PROSITE-ProRule" id="PRU00782"/>
    </source>
</evidence>
<dbReference type="SUPFAM" id="SSF52540">
    <property type="entry name" value="P-loop containing nucleoside triphosphate hydrolases"/>
    <property type="match status" value="1"/>
</dbReference>
<comment type="caution">
    <text evidence="13">The sequence shown here is derived from an EMBL/GenBank/DDBJ whole genome shotgun (WGS) entry which is preliminary data.</text>
</comment>
<dbReference type="Gene3D" id="1.20.58.530">
    <property type="match status" value="1"/>
</dbReference>
<gene>
    <name evidence="13" type="ORF">BIW11_11876</name>
</gene>
<keyword evidence="9" id="KW-0206">Cytoskeleton</keyword>
<dbReference type="GO" id="GO:0016459">
    <property type="term" value="C:myosin complex"/>
    <property type="evidence" value="ECO:0007669"/>
    <property type="project" value="UniProtKB-KW"/>
</dbReference>
<evidence type="ECO:0000313" key="14">
    <source>
        <dbReference type="Proteomes" id="UP000192247"/>
    </source>
</evidence>
<dbReference type="InterPro" id="IPR036961">
    <property type="entry name" value="Kinesin_motor_dom_sf"/>
</dbReference>
<keyword evidence="11" id="KW-0009">Actin-binding</keyword>
<dbReference type="GO" id="GO:0004674">
    <property type="term" value="F:protein serine/threonine kinase activity"/>
    <property type="evidence" value="ECO:0007669"/>
    <property type="project" value="TreeGrafter"/>
</dbReference>
<evidence type="ECO:0000313" key="13">
    <source>
        <dbReference type="EMBL" id="OQR70068.1"/>
    </source>
</evidence>
<feature type="domain" description="Myosin motor" evidence="12">
    <location>
        <begin position="1"/>
        <end position="75"/>
    </location>
</feature>
<dbReference type="InterPro" id="IPR052409">
    <property type="entry name" value="Myosin-III_kinase_activity"/>
</dbReference>
<dbReference type="PANTHER" id="PTHR46256:SF3">
    <property type="entry name" value="MYOSIN MOTOR DOMAIN-CONTAINING PROTEIN"/>
    <property type="match status" value="1"/>
</dbReference>
<accession>A0A1V9X9M9</accession>
<evidence type="ECO:0000256" key="2">
    <source>
        <dbReference type="ARBA" id="ARBA00004316"/>
    </source>
</evidence>
<dbReference type="OrthoDB" id="6515440at2759"/>
<dbReference type="PANTHER" id="PTHR46256">
    <property type="entry name" value="AGAP011099-PA"/>
    <property type="match status" value="1"/>
</dbReference>
<comment type="similarity">
    <text evidence="11">Belongs to the TRAFAC class myosin-kinesin ATPase superfamily. Myosin family.</text>
</comment>
<evidence type="ECO:0000259" key="12">
    <source>
        <dbReference type="PROSITE" id="PS51456"/>
    </source>
</evidence>
<dbReference type="GO" id="GO:0005524">
    <property type="term" value="F:ATP binding"/>
    <property type="evidence" value="ECO:0007669"/>
    <property type="project" value="UniProtKB-KW"/>
</dbReference>
<evidence type="ECO:0000256" key="6">
    <source>
        <dbReference type="ARBA" id="ARBA00022840"/>
    </source>
</evidence>
<keyword evidence="6" id="KW-0067">ATP-binding</keyword>
<protein>
    <submittedName>
        <fullName evidence="13">Myosin-IIIb-like</fullName>
    </submittedName>
</protein>
<dbReference type="GO" id="GO:0042995">
    <property type="term" value="C:cell projection"/>
    <property type="evidence" value="ECO:0007669"/>
    <property type="project" value="UniProtKB-SubCell"/>
</dbReference>
<evidence type="ECO:0000256" key="7">
    <source>
        <dbReference type="ARBA" id="ARBA00023123"/>
    </source>
</evidence>
<dbReference type="GO" id="GO:0030832">
    <property type="term" value="P:regulation of actin filament length"/>
    <property type="evidence" value="ECO:0007669"/>
    <property type="project" value="TreeGrafter"/>
</dbReference>
<dbReference type="GO" id="GO:0003779">
    <property type="term" value="F:actin binding"/>
    <property type="evidence" value="ECO:0007669"/>
    <property type="project" value="UniProtKB-KW"/>
</dbReference>
<dbReference type="GO" id="GO:0000146">
    <property type="term" value="F:microfilament motor activity"/>
    <property type="evidence" value="ECO:0007669"/>
    <property type="project" value="TreeGrafter"/>
</dbReference>
<keyword evidence="3" id="KW-0963">Cytoplasm</keyword>
<dbReference type="FunFam" id="3.40.850.10:FF:000008">
    <property type="entry name" value="Putative unconventional myosin-IXa"/>
    <property type="match status" value="1"/>
</dbReference>
<keyword evidence="8" id="KW-0505">Motor protein</keyword>
<evidence type="ECO:0000256" key="9">
    <source>
        <dbReference type="ARBA" id="ARBA00023212"/>
    </source>
</evidence>
<name>A0A1V9X9M9_9ACAR</name>
<dbReference type="AlphaFoldDB" id="A0A1V9X9M9"/>
<organism evidence="13 14">
    <name type="scientific">Tropilaelaps mercedesae</name>
    <dbReference type="NCBI Taxonomy" id="418985"/>
    <lineage>
        <taxon>Eukaryota</taxon>
        <taxon>Metazoa</taxon>
        <taxon>Ecdysozoa</taxon>
        <taxon>Arthropoda</taxon>
        <taxon>Chelicerata</taxon>
        <taxon>Arachnida</taxon>
        <taxon>Acari</taxon>
        <taxon>Parasitiformes</taxon>
        <taxon>Mesostigmata</taxon>
        <taxon>Gamasina</taxon>
        <taxon>Dermanyssoidea</taxon>
        <taxon>Laelapidae</taxon>
        <taxon>Tropilaelaps</taxon>
    </lineage>
</organism>
<reference evidence="13 14" key="1">
    <citation type="journal article" date="2017" name="Gigascience">
        <title>Draft genome of the honey bee ectoparasitic mite, Tropilaelaps mercedesae, is shaped by the parasitic life history.</title>
        <authorList>
            <person name="Dong X."/>
            <person name="Armstrong S.D."/>
            <person name="Xia D."/>
            <person name="Makepeace B.L."/>
            <person name="Darby A.C."/>
            <person name="Kadowaki T."/>
        </authorList>
    </citation>
    <scope>NUCLEOTIDE SEQUENCE [LARGE SCALE GENOMIC DNA]</scope>
    <source>
        <strain evidence="13">Wuxi-XJTLU</strain>
    </source>
</reference>
<evidence type="ECO:0000256" key="3">
    <source>
        <dbReference type="ARBA" id="ARBA00022490"/>
    </source>
</evidence>
<evidence type="ECO:0000256" key="5">
    <source>
        <dbReference type="ARBA" id="ARBA00022741"/>
    </source>
</evidence>
<evidence type="ECO:0000256" key="10">
    <source>
        <dbReference type="ARBA" id="ARBA00023273"/>
    </source>
</evidence>
<dbReference type="Proteomes" id="UP000192247">
    <property type="component" value="Unassembled WGS sequence"/>
</dbReference>
<comment type="caution">
    <text evidence="11">Lacks conserved residue(s) required for the propagation of feature annotation.</text>
</comment>
<sequence length="75" mass="8972">MGGYFRYSLMDLLQKMISGSPHFVRCIKPNEQRSPTRLQKDKVLNQLRYTGVLETIRIRQTGYSHRLTFHDFLKR</sequence>
<dbReference type="InParanoid" id="A0A1V9X9M9"/>
<proteinExistence type="inferred from homology"/>
<dbReference type="Pfam" id="PF00063">
    <property type="entry name" value="Myosin_head"/>
    <property type="match status" value="1"/>
</dbReference>
<dbReference type="InterPro" id="IPR027417">
    <property type="entry name" value="P-loop_NTPase"/>
</dbReference>
<keyword evidence="4" id="KW-0677">Repeat</keyword>
<dbReference type="EMBL" id="MNPL01018637">
    <property type="protein sequence ID" value="OQR70068.1"/>
    <property type="molecule type" value="Genomic_DNA"/>
</dbReference>
<keyword evidence="10" id="KW-0966">Cell projection</keyword>
<evidence type="ECO:0000256" key="8">
    <source>
        <dbReference type="ARBA" id="ARBA00023175"/>
    </source>
</evidence>
<comment type="subcellular location">
    <subcellularLocation>
        <location evidence="2">Cell projection</location>
    </subcellularLocation>
    <subcellularLocation>
        <location evidence="1">Cytoplasm</location>
        <location evidence="1">Cytoskeleton</location>
    </subcellularLocation>
</comment>
<dbReference type="Gene3D" id="3.40.850.10">
    <property type="entry name" value="Kinesin motor domain"/>
    <property type="match status" value="1"/>
</dbReference>